<dbReference type="EMBL" id="JAINUF010000012">
    <property type="protein sequence ID" value="KAJ8345494.1"/>
    <property type="molecule type" value="Genomic_DNA"/>
</dbReference>
<dbReference type="Proteomes" id="UP001152622">
    <property type="component" value="Chromosome 12"/>
</dbReference>
<proteinExistence type="predicted"/>
<organism evidence="2 3">
    <name type="scientific">Synaphobranchus kaupii</name>
    <name type="common">Kaup's arrowtooth eel</name>
    <dbReference type="NCBI Taxonomy" id="118154"/>
    <lineage>
        <taxon>Eukaryota</taxon>
        <taxon>Metazoa</taxon>
        <taxon>Chordata</taxon>
        <taxon>Craniata</taxon>
        <taxon>Vertebrata</taxon>
        <taxon>Euteleostomi</taxon>
        <taxon>Actinopterygii</taxon>
        <taxon>Neopterygii</taxon>
        <taxon>Teleostei</taxon>
        <taxon>Anguilliformes</taxon>
        <taxon>Synaphobranchidae</taxon>
        <taxon>Synaphobranchus</taxon>
    </lineage>
</organism>
<comment type="caution">
    <text evidence="2">The sequence shown here is derived from an EMBL/GenBank/DDBJ whole genome shotgun (WGS) entry which is preliminary data.</text>
</comment>
<evidence type="ECO:0000313" key="3">
    <source>
        <dbReference type="Proteomes" id="UP001152622"/>
    </source>
</evidence>
<evidence type="ECO:0000256" key="1">
    <source>
        <dbReference type="SAM" id="Coils"/>
    </source>
</evidence>
<dbReference type="AlphaFoldDB" id="A0A9Q1IMN1"/>
<name>A0A9Q1IMN1_SYNKA</name>
<keyword evidence="1" id="KW-0175">Coiled coil</keyword>
<dbReference type="OrthoDB" id="6022771at2759"/>
<sequence length="154" mass="18218">MLIDYLPKKWRPGPSREDMRLLNIACLFIIWRVVLNVKRRIDQWDRTSSPKTETNAVKIEMKELHKNIAVLRQRLKGYKTTAASTKLDIGELKESRKAYAAQIVGMEEENQKLETNLEQEKNIFEADRETFKKKLEMITNQLQEKEQTLQQKNN</sequence>
<reference evidence="2" key="1">
    <citation type="journal article" date="2023" name="Science">
        <title>Genome structures resolve the early diversification of teleost fishes.</title>
        <authorList>
            <person name="Parey E."/>
            <person name="Louis A."/>
            <person name="Montfort J."/>
            <person name="Bouchez O."/>
            <person name="Roques C."/>
            <person name="Iampietro C."/>
            <person name="Lluch J."/>
            <person name="Castinel A."/>
            <person name="Donnadieu C."/>
            <person name="Desvignes T."/>
            <person name="Floi Bucao C."/>
            <person name="Jouanno E."/>
            <person name="Wen M."/>
            <person name="Mejri S."/>
            <person name="Dirks R."/>
            <person name="Jansen H."/>
            <person name="Henkel C."/>
            <person name="Chen W.J."/>
            <person name="Zahm M."/>
            <person name="Cabau C."/>
            <person name="Klopp C."/>
            <person name="Thompson A.W."/>
            <person name="Robinson-Rechavi M."/>
            <person name="Braasch I."/>
            <person name="Lecointre G."/>
            <person name="Bobe J."/>
            <person name="Postlethwait J.H."/>
            <person name="Berthelot C."/>
            <person name="Roest Crollius H."/>
            <person name="Guiguen Y."/>
        </authorList>
    </citation>
    <scope>NUCLEOTIDE SEQUENCE</scope>
    <source>
        <strain evidence="2">WJC10195</strain>
    </source>
</reference>
<protein>
    <submittedName>
        <fullName evidence="2">Uncharacterized protein</fullName>
    </submittedName>
</protein>
<accession>A0A9Q1IMN1</accession>
<gene>
    <name evidence="2" type="ORF">SKAU_G00296870</name>
</gene>
<evidence type="ECO:0000313" key="2">
    <source>
        <dbReference type="EMBL" id="KAJ8345494.1"/>
    </source>
</evidence>
<keyword evidence="3" id="KW-1185">Reference proteome</keyword>
<feature type="coiled-coil region" evidence="1">
    <location>
        <begin position="61"/>
        <end position="152"/>
    </location>
</feature>